<evidence type="ECO:0000313" key="2">
    <source>
        <dbReference type="Proteomes" id="UP001145072"/>
    </source>
</evidence>
<dbReference type="RefSeq" id="WP_259870665.1">
    <property type="nucleotide sequence ID" value="NZ_JAMQJZ010000003.1"/>
</dbReference>
<name>A0A9X3WKC5_9BACI</name>
<protein>
    <recommendedName>
        <fullName evidence="3">HPr domain-containing protein</fullName>
    </recommendedName>
</protein>
<evidence type="ECO:0000313" key="1">
    <source>
        <dbReference type="EMBL" id="MDC3419886.1"/>
    </source>
</evidence>
<evidence type="ECO:0008006" key="3">
    <source>
        <dbReference type="Google" id="ProtNLM"/>
    </source>
</evidence>
<keyword evidence="2" id="KW-1185">Reference proteome</keyword>
<gene>
    <name evidence="1" type="ORF">NC661_05830</name>
</gene>
<dbReference type="Gene3D" id="3.30.1340.10">
    <property type="entry name" value="HPr-like"/>
    <property type="match status" value="1"/>
</dbReference>
<dbReference type="EMBL" id="JAMQJZ010000003">
    <property type="protein sequence ID" value="MDC3419886.1"/>
    <property type="molecule type" value="Genomic_DNA"/>
</dbReference>
<proteinExistence type="predicted"/>
<dbReference type="InterPro" id="IPR035895">
    <property type="entry name" value="HPr-like_sf"/>
</dbReference>
<reference evidence="1" key="1">
    <citation type="submission" date="2022-06" db="EMBL/GenBank/DDBJ databases">
        <title>Aquibacillus sp. a new bacterium isolated from soil saline samples.</title>
        <authorList>
            <person name="Galisteo C."/>
            <person name="De La Haba R."/>
            <person name="Sanchez-Porro C."/>
            <person name="Ventosa A."/>
        </authorList>
    </citation>
    <scope>NUCLEOTIDE SEQUENCE</scope>
    <source>
        <strain evidence="1">JCM 12387</strain>
    </source>
</reference>
<organism evidence="1 2">
    <name type="scientific">Aquibacillus koreensis</name>
    <dbReference type="NCBI Taxonomy" id="279446"/>
    <lineage>
        <taxon>Bacteria</taxon>
        <taxon>Bacillati</taxon>
        <taxon>Bacillota</taxon>
        <taxon>Bacilli</taxon>
        <taxon>Bacillales</taxon>
        <taxon>Bacillaceae</taxon>
        <taxon>Aquibacillus</taxon>
    </lineage>
</organism>
<accession>A0A9X3WKC5</accession>
<comment type="caution">
    <text evidence="1">The sequence shown here is derived from an EMBL/GenBank/DDBJ whole genome shotgun (WGS) entry which is preliminary data.</text>
</comment>
<sequence length="108" mass="12278">MRKVISSQLLLEKSLRVNTIINIHAYAKEYSGTIYFIKNNRIIDTSNFSKLLSFLLLIKKGEQFKVMIDGIDVVKAMNDITAICSQKLSSNHLSSSFRILPQDSKVKL</sequence>
<dbReference type="Proteomes" id="UP001145072">
    <property type="component" value="Unassembled WGS sequence"/>
</dbReference>
<dbReference type="AlphaFoldDB" id="A0A9X3WKC5"/>